<keyword evidence="6" id="KW-0675">Receptor</keyword>
<keyword evidence="5 8" id="KW-0472">Membrane</keyword>
<dbReference type="PANTHER" id="PTHR45695">
    <property type="entry name" value="LEUCOKININ RECEPTOR-RELATED"/>
    <property type="match status" value="1"/>
</dbReference>
<evidence type="ECO:0000313" key="12">
    <source>
        <dbReference type="Proteomes" id="UP000014760"/>
    </source>
</evidence>
<name>R7T768_CAPTE</name>
<dbReference type="AlphaFoldDB" id="R7T768"/>
<gene>
    <name evidence="10" type="ORF">CAPTEDRAFT_89696</name>
</gene>
<dbReference type="CDD" id="cd14992">
    <property type="entry name" value="7tmA_TACR_family"/>
    <property type="match status" value="1"/>
</dbReference>
<feature type="transmembrane region" description="Helical" evidence="8">
    <location>
        <begin position="137"/>
        <end position="158"/>
    </location>
</feature>
<dbReference type="SUPFAM" id="SSF81321">
    <property type="entry name" value="Family A G protein-coupled receptor-like"/>
    <property type="match status" value="1"/>
</dbReference>
<sequence length="353" mass="39108">MPLNASLEITDVSRGTKNILTVLHCIVITFAVVGNIGVIVVFAKNKSFRGAVTIPILSLAIGNLLMALLCLPFSLILVLSRSLEMNSFSEFVCKLVPYMETTTIVSNALTMGGIAMERYFATLHPLKSRSIQSTTKTVLILTTIWMVAVCLAIPNLLWHSLEPILSADILNGPYQGFCSPSNHTAMTVYRLLILVGIFGLSFIAITVAYVQINRHLNKRKSPGNSQCPVELLHMKTSRRVISMLVAVQVLFFICWAPFLLFQAIAPVLKLEITPGNLNLYYFLHWWAACNCCQNPIVYTLLHPKFRRNFLSLCSCCCKQTKVRPIESSTSDSPPTSDRDTVTKFVTSLAASTN</sequence>
<feature type="transmembrane region" description="Helical" evidence="8">
    <location>
        <begin position="20"/>
        <end position="42"/>
    </location>
</feature>
<evidence type="ECO:0000256" key="2">
    <source>
        <dbReference type="ARBA" id="ARBA00022692"/>
    </source>
</evidence>
<dbReference type="GO" id="GO:0005886">
    <property type="term" value="C:plasma membrane"/>
    <property type="evidence" value="ECO:0007669"/>
    <property type="project" value="TreeGrafter"/>
</dbReference>
<evidence type="ECO:0000259" key="9">
    <source>
        <dbReference type="PROSITE" id="PS50262"/>
    </source>
</evidence>
<feature type="transmembrane region" description="Helical" evidence="8">
    <location>
        <begin position="189"/>
        <end position="210"/>
    </location>
</feature>
<dbReference type="InterPro" id="IPR017452">
    <property type="entry name" value="GPCR_Rhodpsn_7TM"/>
</dbReference>
<keyword evidence="7" id="KW-0807">Transducer</keyword>
<comment type="subcellular location">
    <subcellularLocation>
        <location evidence="1">Membrane</location>
        <topology evidence="1">Multi-pass membrane protein</topology>
    </subcellularLocation>
</comment>
<evidence type="ECO:0000256" key="6">
    <source>
        <dbReference type="ARBA" id="ARBA00023170"/>
    </source>
</evidence>
<evidence type="ECO:0000256" key="1">
    <source>
        <dbReference type="ARBA" id="ARBA00004141"/>
    </source>
</evidence>
<evidence type="ECO:0000313" key="11">
    <source>
        <dbReference type="EnsemblMetazoa" id="CapteP89696"/>
    </source>
</evidence>
<reference evidence="12" key="1">
    <citation type="submission" date="2012-12" db="EMBL/GenBank/DDBJ databases">
        <authorList>
            <person name="Hellsten U."/>
            <person name="Grimwood J."/>
            <person name="Chapman J.A."/>
            <person name="Shapiro H."/>
            <person name="Aerts A."/>
            <person name="Otillar R.P."/>
            <person name="Terry A.Y."/>
            <person name="Boore J.L."/>
            <person name="Simakov O."/>
            <person name="Marletaz F."/>
            <person name="Cho S.-J."/>
            <person name="Edsinger-Gonzales E."/>
            <person name="Havlak P."/>
            <person name="Kuo D.-H."/>
            <person name="Larsson T."/>
            <person name="Lv J."/>
            <person name="Arendt D."/>
            <person name="Savage R."/>
            <person name="Osoegawa K."/>
            <person name="de Jong P."/>
            <person name="Lindberg D.R."/>
            <person name="Seaver E.C."/>
            <person name="Weisblat D.A."/>
            <person name="Putnam N.H."/>
            <person name="Grigoriev I.V."/>
            <person name="Rokhsar D.S."/>
        </authorList>
    </citation>
    <scope>NUCLEOTIDE SEQUENCE</scope>
    <source>
        <strain evidence="12">I ESC-2004</strain>
    </source>
</reference>
<evidence type="ECO:0000256" key="4">
    <source>
        <dbReference type="ARBA" id="ARBA00023040"/>
    </source>
</evidence>
<feature type="domain" description="G-protein coupled receptors family 1 profile" evidence="9">
    <location>
        <begin position="34"/>
        <end position="298"/>
    </location>
</feature>
<reference evidence="11" key="3">
    <citation type="submission" date="2015-06" db="UniProtKB">
        <authorList>
            <consortium name="EnsemblMetazoa"/>
        </authorList>
    </citation>
    <scope>IDENTIFICATION</scope>
</reference>
<evidence type="ECO:0000256" key="7">
    <source>
        <dbReference type="ARBA" id="ARBA00023224"/>
    </source>
</evidence>
<dbReference type="PRINTS" id="PR00237">
    <property type="entry name" value="GPCRRHODOPSN"/>
</dbReference>
<protein>
    <recommendedName>
        <fullName evidence="9">G-protein coupled receptors family 1 profile domain-containing protein</fullName>
    </recommendedName>
</protein>
<dbReference type="EMBL" id="AMQN01016004">
    <property type="status" value="NOT_ANNOTATED_CDS"/>
    <property type="molecule type" value="Genomic_DNA"/>
</dbReference>
<proteinExistence type="predicted"/>
<organism evidence="10">
    <name type="scientific">Capitella teleta</name>
    <name type="common">Polychaete worm</name>
    <dbReference type="NCBI Taxonomy" id="283909"/>
    <lineage>
        <taxon>Eukaryota</taxon>
        <taxon>Metazoa</taxon>
        <taxon>Spiralia</taxon>
        <taxon>Lophotrochozoa</taxon>
        <taxon>Annelida</taxon>
        <taxon>Polychaeta</taxon>
        <taxon>Sedentaria</taxon>
        <taxon>Scolecida</taxon>
        <taxon>Capitellidae</taxon>
        <taxon>Capitella</taxon>
    </lineage>
</organism>
<dbReference type="OMA" id="ASYIRCC"/>
<evidence type="ECO:0000256" key="5">
    <source>
        <dbReference type="ARBA" id="ARBA00023136"/>
    </source>
</evidence>
<feature type="transmembrane region" description="Helical" evidence="8">
    <location>
        <begin position="240"/>
        <end position="261"/>
    </location>
</feature>
<dbReference type="PROSITE" id="PS50262">
    <property type="entry name" value="G_PROTEIN_RECEP_F1_2"/>
    <property type="match status" value="1"/>
</dbReference>
<dbReference type="GO" id="GO:0004930">
    <property type="term" value="F:G protein-coupled receptor activity"/>
    <property type="evidence" value="ECO:0007669"/>
    <property type="project" value="UniProtKB-KW"/>
</dbReference>
<evidence type="ECO:0000256" key="8">
    <source>
        <dbReference type="SAM" id="Phobius"/>
    </source>
</evidence>
<evidence type="ECO:0000313" key="10">
    <source>
        <dbReference type="EMBL" id="ELT87230.1"/>
    </source>
</evidence>
<accession>R7T768</accession>
<keyword evidence="3 8" id="KW-1133">Transmembrane helix</keyword>
<feature type="transmembrane region" description="Helical" evidence="8">
    <location>
        <begin position="54"/>
        <end position="78"/>
    </location>
</feature>
<dbReference type="InterPro" id="IPR000276">
    <property type="entry name" value="GPCR_Rhodpsn"/>
</dbReference>
<dbReference type="STRING" id="283909.R7T768"/>
<feature type="transmembrane region" description="Helical" evidence="8">
    <location>
        <begin position="281"/>
        <end position="301"/>
    </location>
</feature>
<dbReference type="HOGENOM" id="CLU_009579_6_4_1"/>
<dbReference type="Pfam" id="PF00001">
    <property type="entry name" value="7tm_1"/>
    <property type="match status" value="1"/>
</dbReference>
<dbReference type="OrthoDB" id="9979846at2759"/>
<reference evidence="10 12" key="2">
    <citation type="journal article" date="2013" name="Nature">
        <title>Insights into bilaterian evolution from three spiralian genomes.</title>
        <authorList>
            <person name="Simakov O."/>
            <person name="Marletaz F."/>
            <person name="Cho S.J."/>
            <person name="Edsinger-Gonzales E."/>
            <person name="Havlak P."/>
            <person name="Hellsten U."/>
            <person name="Kuo D.H."/>
            <person name="Larsson T."/>
            <person name="Lv J."/>
            <person name="Arendt D."/>
            <person name="Savage R."/>
            <person name="Osoegawa K."/>
            <person name="de Jong P."/>
            <person name="Grimwood J."/>
            <person name="Chapman J.A."/>
            <person name="Shapiro H."/>
            <person name="Aerts A."/>
            <person name="Otillar R.P."/>
            <person name="Terry A.Y."/>
            <person name="Boore J.L."/>
            <person name="Grigoriev I.V."/>
            <person name="Lindberg D.R."/>
            <person name="Seaver E.C."/>
            <person name="Weisblat D.A."/>
            <person name="Putnam N.H."/>
            <person name="Rokhsar D.S."/>
        </authorList>
    </citation>
    <scope>NUCLEOTIDE SEQUENCE</scope>
    <source>
        <strain evidence="10 12">I ESC-2004</strain>
    </source>
</reference>
<keyword evidence="12" id="KW-1185">Reference proteome</keyword>
<dbReference type="EnsemblMetazoa" id="CapteT89696">
    <property type="protein sequence ID" value="CapteP89696"/>
    <property type="gene ID" value="CapteG89696"/>
</dbReference>
<keyword evidence="4" id="KW-0297">G-protein coupled receptor</keyword>
<keyword evidence="2 8" id="KW-0812">Transmembrane</keyword>
<dbReference type="Gene3D" id="1.20.1070.10">
    <property type="entry name" value="Rhodopsin 7-helix transmembrane proteins"/>
    <property type="match status" value="1"/>
</dbReference>
<dbReference type="EMBL" id="KB312442">
    <property type="protein sequence ID" value="ELT87230.1"/>
    <property type="molecule type" value="Genomic_DNA"/>
</dbReference>
<dbReference type="PANTHER" id="PTHR45695:SF22">
    <property type="entry name" value="G-PROTEIN COUPLED RECEPTORS FAMILY 1 PROFILE DOMAIN-CONTAINING PROTEIN"/>
    <property type="match status" value="1"/>
</dbReference>
<evidence type="ECO:0000256" key="3">
    <source>
        <dbReference type="ARBA" id="ARBA00022989"/>
    </source>
</evidence>
<dbReference type="Proteomes" id="UP000014760">
    <property type="component" value="Unassembled WGS sequence"/>
</dbReference>